<comment type="similarity">
    <text evidence="1">Belongs to the 'GDXG' lipolytic enzyme family.</text>
</comment>
<gene>
    <name evidence="3" type="ORF">ACJRO7_003965</name>
</gene>
<evidence type="ECO:0000256" key="1">
    <source>
        <dbReference type="ARBA" id="ARBA00010515"/>
    </source>
</evidence>
<comment type="caution">
    <text evidence="3">The sequence shown here is derived from an EMBL/GenBank/DDBJ whole genome shotgun (WGS) entry which is preliminary data.</text>
</comment>
<feature type="domain" description="Alpha/beta hydrolase fold-3" evidence="2">
    <location>
        <begin position="84"/>
        <end position="131"/>
    </location>
</feature>
<dbReference type="AlphaFoldDB" id="A0ABD3IY08"/>
<organism evidence="3 4">
    <name type="scientific">Eucalyptus globulus</name>
    <name type="common">Tasmanian blue gum</name>
    <dbReference type="NCBI Taxonomy" id="34317"/>
    <lineage>
        <taxon>Eukaryota</taxon>
        <taxon>Viridiplantae</taxon>
        <taxon>Streptophyta</taxon>
        <taxon>Embryophyta</taxon>
        <taxon>Tracheophyta</taxon>
        <taxon>Spermatophyta</taxon>
        <taxon>Magnoliopsida</taxon>
        <taxon>eudicotyledons</taxon>
        <taxon>Gunneridae</taxon>
        <taxon>Pentapetalae</taxon>
        <taxon>rosids</taxon>
        <taxon>malvids</taxon>
        <taxon>Myrtales</taxon>
        <taxon>Myrtaceae</taxon>
        <taxon>Myrtoideae</taxon>
        <taxon>Eucalypteae</taxon>
        <taxon>Eucalyptus</taxon>
    </lineage>
</organism>
<dbReference type="InterPro" id="IPR013094">
    <property type="entry name" value="AB_hydrolase_3"/>
</dbReference>
<evidence type="ECO:0000313" key="3">
    <source>
        <dbReference type="EMBL" id="KAL3718938.1"/>
    </source>
</evidence>
<reference evidence="3 4" key="1">
    <citation type="submission" date="2024-11" db="EMBL/GenBank/DDBJ databases">
        <title>Chromosome-level genome assembly of Eucalyptus globulus Labill. provides insights into its genome evolution.</title>
        <authorList>
            <person name="Li X."/>
        </authorList>
    </citation>
    <scope>NUCLEOTIDE SEQUENCE [LARGE SCALE GENOMIC DNA]</scope>
    <source>
        <strain evidence="3">CL2024</strain>
        <tissue evidence="3">Fresh tender leaves</tissue>
    </source>
</reference>
<keyword evidence="4" id="KW-1185">Reference proteome</keyword>
<evidence type="ECO:0000259" key="2">
    <source>
        <dbReference type="Pfam" id="PF07859"/>
    </source>
</evidence>
<dbReference type="InterPro" id="IPR029058">
    <property type="entry name" value="AB_hydrolase_fold"/>
</dbReference>
<dbReference type="Gene3D" id="3.40.50.1820">
    <property type="entry name" value="alpha/beta hydrolase"/>
    <property type="match status" value="2"/>
</dbReference>
<dbReference type="PANTHER" id="PTHR23024:SF546">
    <property type="entry name" value="CARBOXYLESTERASE 120-RELATED"/>
    <property type="match status" value="1"/>
</dbReference>
<proteinExistence type="inferred from homology"/>
<protein>
    <recommendedName>
        <fullName evidence="2">Alpha/beta hydrolase fold-3 domain-containing protein</fullName>
    </recommendedName>
</protein>
<dbReference type="InterPro" id="IPR050466">
    <property type="entry name" value="Carboxylest/Gibb_receptor"/>
</dbReference>
<dbReference type="PANTHER" id="PTHR23024">
    <property type="entry name" value="ARYLACETAMIDE DEACETYLASE"/>
    <property type="match status" value="1"/>
</dbReference>
<sequence>MAGQHPDLDPAPAVDAYDYLKIVLNPDGTITRGIDDPTTPAVPNPDQPFAVRTKDVLLNPTHNTWARIYMPRPSPPPDQKLPLIVYYHGGGFVFSSPSSVINHNFCSLMVAKLGAIIVSASYRSALEHCLPPLVIRGLILHRPFSGGFRRTKSEVRLFNNPSTLVNGADLLWELALTGTTSVATQRLGRDQRSRRGLKSWGGKVVVAGGGGDSIIDQQRELAAELEAKGMEGVGLFGGEGDYHGVEMLEPVKVELLFEKLKGII</sequence>
<dbReference type="SUPFAM" id="SSF53474">
    <property type="entry name" value="alpha/beta-Hydrolases"/>
    <property type="match status" value="1"/>
</dbReference>
<evidence type="ECO:0000313" key="4">
    <source>
        <dbReference type="Proteomes" id="UP001634007"/>
    </source>
</evidence>
<accession>A0ABD3IY08</accession>
<dbReference type="Proteomes" id="UP001634007">
    <property type="component" value="Unassembled WGS sequence"/>
</dbReference>
<dbReference type="Pfam" id="PF07859">
    <property type="entry name" value="Abhydrolase_3"/>
    <property type="match status" value="1"/>
</dbReference>
<dbReference type="EMBL" id="JBJKBG010000010">
    <property type="protein sequence ID" value="KAL3718938.1"/>
    <property type="molecule type" value="Genomic_DNA"/>
</dbReference>
<name>A0ABD3IY08_EUCGL</name>